<proteinExistence type="predicted"/>
<gene>
    <name evidence="1" type="ORF">OFLC_LOCUS13856</name>
</gene>
<reference evidence="3" key="1">
    <citation type="submission" date="2016-06" db="UniProtKB">
        <authorList>
            <consortium name="WormBaseParasite"/>
        </authorList>
    </citation>
    <scope>IDENTIFICATION</scope>
</reference>
<sequence>MDRKEVRHNDIQPETIRIREHLSAELQPDSLSPSSTGTLLVHPPKLLTEVHRQECTELSREECPSATSLPMHILQQYRDEEKVPMFLVKMWNILEDPEFQNIICWDKV</sequence>
<keyword evidence="2" id="KW-1185">Reference proteome</keyword>
<reference evidence="1 2" key="2">
    <citation type="submission" date="2018-11" db="EMBL/GenBank/DDBJ databases">
        <authorList>
            <consortium name="Pathogen Informatics"/>
        </authorList>
    </citation>
    <scope>NUCLEOTIDE SEQUENCE [LARGE SCALE GENOMIC DNA]</scope>
</reference>
<evidence type="ECO:0000313" key="3">
    <source>
        <dbReference type="WBParaSite" id="OFLC_0001385701-mRNA-1"/>
    </source>
</evidence>
<name>A0A183I294_9BILA</name>
<organism evidence="3">
    <name type="scientific">Onchocerca flexuosa</name>
    <dbReference type="NCBI Taxonomy" id="387005"/>
    <lineage>
        <taxon>Eukaryota</taxon>
        <taxon>Metazoa</taxon>
        <taxon>Ecdysozoa</taxon>
        <taxon>Nematoda</taxon>
        <taxon>Chromadorea</taxon>
        <taxon>Rhabditida</taxon>
        <taxon>Spirurina</taxon>
        <taxon>Spiruromorpha</taxon>
        <taxon>Filarioidea</taxon>
        <taxon>Onchocercidae</taxon>
        <taxon>Onchocerca</taxon>
    </lineage>
</organism>
<dbReference type="STRING" id="387005.A0A183I294"/>
<dbReference type="WBParaSite" id="OFLC_0001385701-mRNA-1">
    <property type="protein sequence ID" value="OFLC_0001385701-mRNA-1"/>
    <property type="gene ID" value="OFLC_0001385701"/>
</dbReference>
<dbReference type="AlphaFoldDB" id="A0A183I294"/>
<protein>
    <submittedName>
        <fullName evidence="3">Protein kinase domain-containing protein</fullName>
    </submittedName>
</protein>
<evidence type="ECO:0000313" key="2">
    <source>
        <dbReference type="Proteomes" id="UP000267606"/>
    </source>
</evidence>
<dbReference type="EMBL" id="UZAJ01040434">
    <property type="protein sequence ID" value="VDP14828.1"/>
    <property type="molecule type" value="Genomic_DNA"/>
</dbReference>
<evidence type="ECO:0000313" key="1">
    <source>
        <dbReference type="EMBL" id="VDP14828.1"/>
    </source>
</evidence>
<dbReference type="Proteomes" id="UP000267606">
    <property type="component" value="Unassembled WGS sequence"/>
</dbReference>
<accession>A0A183I294</accession>